<comment type="caution">
    <text evidence="2">The sequence shown here is derived from an EMBL/GenBank/DDBJ whole genome shotgun (WGS) entry which is preliminary data.</text>
</comment>
<evidence type="ECO:0000313" key="3">
    <source>
        <dbReference type="Proteomes" id="UP001153678"/>
    </source>
</evidence>
<dbReference type="AlphaFoldDB" id="A0A9W4SW07"/>
<reference evidence="2" key="1">
    <citation type="submission" date="2022-08" db="EMBL/GenBank/DDBJ databases">
        <authorList>
            <person name="Kallberg Y."/>
            <person name="Tangrot J."/>
            <person name="Rosling A."/>
        </authorList>
    </citation>
    <scope>NUCLEOTIDE SEQUENCE</scope>
    <source>
        <strain evidence="2">Wild A</strain>
    </source>
</reference>
<dbReference type="OrthoDB" id="2447629at2759"/>
<evidence type="ECO:0000256" key="1">
    <source>
        <dbReference type="SAM" id="MobiDB-lite"/>
    </source>
</evidence>
<feature type="region of interest" description="Disordered" evidence="1">
    <location>
        <begin position="27"/>
        <end position="59"/>
    </location>
</feature>
<organism evidence="2 3">
    <name type="scientific">Funneliformis geosporum</name>
    <dbReference type="NCBI Taxonomy" id="1117311"/>
    <lineage>
        <taxon>Eukaryota</taxon>
        <taxon>Fungi</taxon>
        <taxon>Fungi incertae sedis</taxon>
        <taxon>Mucoromycota</taxon>
        <taxon>Glomeromycotina</taxon>
        <taxon>Glomeromycetes</taxon>
        <taxon>Glomerales</taxon>
        <taxon>Glomeraceae</taxon>
        <taxon>Funneliformis</taxon>
    </lineage>
</organism>
<keyword evidence="3" id="KW-1185">Reference proteome</keyword>
<dbReference type="Proteomes" id="UP001153678">
    <property type="component" value="Unassembled WGS sequence"/>
</dbReference>
<feature type="compositionally biased region" description="Polar residues" evidence="1">
    <location>
        <begin position="44"/>
        <end position="56"/>
    </location>
</feature>
<evidence type="ECO:0000313" key="2">
    <source>
        <dbReference type="EMBL" id="CAI2182612.1"/>
    </source>
</evidence>
<protein>
    <submittedName>
        <fullName evidence="2">14533_t:CDS:1</fullName>
    </submittedName>
</protein>
<dbReference type="EMBL" id="CAMKVN010002787">
    <property type="protein sequence ID" value="CAI2182612.1"/>
    <property type="molecule type" value="Genomic_DNA"/>
</dbReference>
<proteinExistence type="predicted"/>
<sequence length="199" mass="22936">MDNEYQYTTVSSDNSSGRQRLVFILHGSSSNSSNNHNHDQNSSRGVSTESAHSQIPISEVTDQHLSGVSATKITMRKTVSTNNNVVTNKQDTISGAHTKLEDYSDDGYNSLEFDLELLKLVKKNLRIFVEDASTRKLRNGECKWSELRPSVRNFYFPRFKKYLLDREIHAPNAMIFKSIRDLHISRRDAWLKNIRRSRE</sequence>
<gene>
    <name evidence="2" type="ORF">FWILDA_LOCUS10667</name>
</gene>
<accession>A0A9W4SW07</accession>
<name>A0A9W4SW07_9GLOM</name>